<keyword evidence="5" id="KW-0472">Membrane</keyword>
<dbReference type="Gene3D" id="6.10.110.10">
    <property type="match status" value="1"/>
</dbReference>
<dbReference type="PANTHER" id="PTHR16932">
    <property type="entry name" value="INTERFERON ALPHA-INDUCIBLE PROTEIN 27"/>
    <property type="match status" value="1"/>
</dbReference>
<gene>
    <name evidence="7" type="ORF">BDW02DRAFT_571907</name>
</gene>
<dbReference type="EMBL" id="ML975360">
    <property type="protein sequence ID" value="KAF1831573.1"/>
    <property type="molecule type" value="Genomic_DNA"/>
</dbReference>
<evidence type="ECO:0008006" key="9">
    <source>
        <dbReference type="Google" id="ProtNLM"/>
    </source>
</evidence>
<evidence type="ECO:0000256" key="4">
    <source>
        <dbReference type="ARBA" id="ARBA00022989"/>
    </source>
</evidence>
<protein>
    <recommendedName>
        <fullName evidence="9">Ifi-6-16 domain-containing protein</fullName>
    </recommendedName>
</protein>
<evidence type="ECO:0000313" key="7">
    <source>
        <dbReference type="EMBL" id="KAF1831573.1"/>
    </source>
</evidence>
<dbReference type="PANTHER" id="PTHR16932:SF18">
    <property type="entry name" value="INTERFERON, ALPHA-INDUCIBLE PROTEIN 27-LIKE 2"/>
    <property type="match status" value="1"/>
</dbReference>
<feature type="region of interest" description="Disordered" evidence="6">
    <location>
        <begin position="234"/>
        <end position="259"/>
    </location>
</feature>
<organism evidence="7 8">
    <name type="scientific">Decorospora gaudefroyi</name>
    <dbReference type="NCBI Taxonomy" id="184978"/>
    <lineage>
        <taxon>Eukaryota</taxon>
        <taxon>Fungi</taxon>
        <taxon>Dikarya</taxon>
        <taxon>Ascomycota</taxon>
        <taxon>Pezizomycotina</taxon>
        <taxon>Dothideomycetes</taxon>
        <taxon>Pleosporomycetidae</taxon>
        <taxon>Pleosporales</taxon>
        <taxon>Pleosporineae</taxon>
        <taxon>Pleosporaceae</taxon>
        <taxon>Decorospora</taxon>
    </lineage>
</organism>
<evidence type="ECO:0000256" key="6">
    <source>
        <dbReference type="SAM" id="MobiDB-lite"/>
    </source>
</evidence>
<evidence type="ECO:0000256" key="5">
    <source>
        <dbReference type="ARBA" id="ARBA00023136"/>
    </source>
</evidence>
<dbReference type="InterPro" id="IPR009311">
    <property type="entry name" value="IFI6/IFI27-like"/>
</dbReference>
<evidence type="ECO:0000256" key="2">
    <source>
        <dbReference type="ARBA" id="ARBA00007262"/>
    </source>
</evidence>
<evidence type="ECO:0000313" key="8">
    <source>
        <dbReference type="Proteomes" id="UP000800040"/>
    </source>
</evidence>
<accession>A0A6A5KDX7</accession>
<dbReference type="AlphaFoldDB" id="A0A6A5KDX7"/>
<evidence type="ECO:0000256" key="1">
    <source>
        <dbReference type="ARBA" id="ARBA00004141"/>
    </source>
</evidence>
<dbReference type="Pfam" id="PF06140">
    <property type="entry name" value="Ifi-6-16"/>
    <property type="match status" value="1"/>
</dbReference>
<dbReference type="InterPro" id="IPR038213">
    <property type="entry name" value="IFI6/IFI27-like_sf"/>
</dbReference>
<evidence type="ECO:0000256" key="3">
    <source>
        <dbReference type="ARBA" id="ARBA00022692"/>
    </source>
</evidence>
<name>A0A6A5KDX7_9PLEO</name>
<comment type="subcellular location">
    <subcellularLocation>
        <location evidence="1">Membrane</location>
        <topology evidence="1">Multi-pass membrane protein</topology>
    </subcellularLocation>
</comment>
<reference evidence="7" key="1">
    <citation type="submission" date="2020-01" db="EMBL/GenBank/DDBJ databases">
        <authorList>
            <consortium name="DOE Joint Genome Institute"/>
            <person name="Haridas S."/>
            <person name="Albert R."/>
            <person name="Binder M."/>
            <person name="Bloem J."/>
            <person name="Labutti K."/>
            <person name="Salamov A."/>
            <person name="Andreopoulos B."/>
            <person name="Baker S.E."/>
            <person name="Barry K."/>
            <person name="Bills G."/>
            <person name="Bluhm B.H."/>
            <person name="Cannon C."/>
            <person name="Castanera R."/>
            <person name="Culley D.E."/>
            <person name="Daum C."/>
            <person name="Ezra D."/>
            <person name="Gonzalez J.B."/>
            <person name="Henrissat B."/>
            <person name="Kuo A."/>
            <person name="Liang C."/>
            <person name="Lipzen A."/>
            <person name="Lutzoni F."/>
            <person name="Magnuson J."/>
            <person name="Mondo S."/>
            <person name="Nolan M."/>
            <person name="Ohm R."/>
            <person name="Pangilinan J."/>
            <person name="Park H.-J."/>
            <person name="Ramirez L."/>
            <person name="Alfaro M."/>
            <person name="Sun H."/>
            <person name="Tritt A."/>
            <person name="Yoshinaga Y."/>
            <person name="Zwiers L.-H."/>
            <person name="Turgeon B.G."/>
            <person name="Goodwin S.B."/>
            <person name="Spatafora J.W."/>
            <person name="Crous P.W."/>
            <person name="Grigoriev I.V."/>
        </authorList>
    </citation>
    <scope>NUCLEOTIDE SEQUENCE</scope>
    <source>
        <strain evidence="7">P77</strain>
    </source>
</reference>
<comment type="similarity">
    <text evidence="2">Belongs to the IFI6/IFI27 family.</text>
</comment>
<keyword evidence="3" id="KW-0812">Transmembrane</keyword>
<dbReference type="OrthoDB" id="3794528at2759"/>
<sequence length="259" mass="26014">MGFFDDAWKAMDGFGQEAAKQVGPVAGEAWKHLDAFGQEAGKAMGPAAAETWKHLDAFGQEAGKAIGPAAAETWKHMDKFGHEHVGPAALRTKEWIKEHPGETAGIVACVVAAPVAIGVAGKVLRVAGFARSGVVAGSAAAAYQAGAGNIVAGSAFATLQSAGAGGAGAAVVNGIAAGTATAVAVAATVPGLVKLDTEGKDGAAEEGGLASQMTVQEREKSVLELREDEERIFAVGDEDEDVVPGGQDGDVGGLEKKVE</sequence>
<dbReference type="GO" id="GO:0016020">
    <property type="term" value="C:membrane"/>
    <property type="evidence" value="ECO:0007669"/>
    <property type="project" value="UniProtKB-SubCell"/>
</dbReference>
<dbReference type="Proteomes" id="UP000800040">
    <property type="component" value="Unassembled WGS sequence"/>
</dbReference>
<proteinExistence type="inferred from homology"/>
<keyword evidence="4" id="KW-1133">Transmembrane helix</keyword>
<keyword evidence="8" id="KW-1185">Reference proteome</keyword>